<feature type="binding site" evidence="14">
    <location>
        <begin position="28"/>
        <end position="35"/>
    </location>
    <ligand>
        <name>ATP</name>
        <dbReference type="ChEBI" id="CHEBI:30616"/>
    </ligand>
</feature>
<name>A0A6I6DBV7_9FIRM</name>
<keyword evidence="3" id="KW-0227">DNA damage</keyword>
<evidence type="ECO:0000256" key="13">
    <source>
        <dbReference type="ARBA" id="ARBA00048988"/>
    </source>
</evidence>
<keyword evidence="9" id="KW-0234">DNA repair</keyword>
<evidence type="ECO:0000256" key="1">
    <source>
        <dbReference type="ARBA" id="ARBA00022722"/>
    </source>
</evidence>
<dbReference type="GO" id="GO:0004527">
    <property type="term" value="F:exonuclease activity"/>
    <property type="evidence" value="ECO:0007669"/>
    <property type="project" value="UniProtKB-KW"/>
</dbReference>
<evidence type="ECO:0000256" key="11">
    <source>
        <dbReference type="ARBA" id="ARBA00034617"/>
    </source>
</evidence>
<evidence type="ECO:0000256" key="8">
    <source>
        <dbReference type="ARBA" id="ARBA00023125"/>
    </source>
</evidence>
<dbReference type="InterPro" id="IPR011335">
    <property type="entry name" value="Restrct_endonuc-II-like"/>
</dbReference>
<dbReference type="Pfam" id="PF13361">
    <property type="entry name" value="UvrD_C"/>
    <property type="match status" value="1"/>
</dbReference>
<evidence type="ECO:0000313" key="18">
    <source>
        <dbReference type="Proteomes" id="UP000426444"/>
    </source>
</evidence>
<dbReference type="Proteomes" id="UP000426444">
    <property type="component" value="Chromosome"/>
</dbReference>
<keyword evidence="18" id="KW-1185">Reference proteome</keyword>
<dbReference type="GO" id="GO:0033202">
    <property type="term" value="C:DNA helicase complex"/>
    <property type="evidence" value="ECO:0007669"/>
    <property type="project" value="TreeGrafter"/>
</dbReference>
<dbReference type="OrthoDB" id="9810135at2"/>
<dbReference type="PANTHER" id="PTHR11070:SF48">
    <property type="entry name" value="ATP-DEPENDENT HELICASE_NUCLEASE SUBUNIT A"/>
    <property type="match status" value="1"/>
</dbReference>
<evidence type="ECO:0000259" key="16">
    <source>
        <dbReference type="PROSITE" id="PS51217"/>
    </source>
</evidence>
<keyword evidence="8" id="KW-0238">DNA-binding</keyword>
<evidence type="ECO:0000256" key="2">
    <source>
        <dbReference type="ARBA" id="ARBA00022741"/>
    </source>
</evidence>
<keyword evidence="7 14" id="KW-0067">ATP-binding</keyword>
<dbReference type="SUPFAM" id="SSF52540">
    <property type="entry name" value="P-loop containing nucleoside triphosphate hydrolases"/>
    <property type="match status" value="1"/>
</dbReference>
<evidence type="ECO:0000256" key="4">
    <source>
        <dbReference type="ARBA" id="ARBA00022801"/>
    </source>
</evidence>
<dbReference type="PROSITE" id="PS51217">
    <property type="entry name" value="UVRD_HELICASE_CTER"/>
    <property type="match status" value="1"/>
</dbReference>
<dbReference type="RefSeq" id="WP_156203623.1">
    <property type="nucleotide sequence ID" value="NZ_CP046457.1"/>
</dbReference>
<gene>
    <name evidence="17" type="ORF">SYNTR_1166</name>
</gene>
<dbReference type="CDD" id="cd17932">
    <property type="entry name" value="DEXQc_UvrD"/>
    <property type="match status" value="1"/>
</dbReference>
<evidence type="ECO:0000256" key="5">
    <source>
        <dbReference type="ARBA" id="ARBA00022806"/>
    </source>
</evidence>
<dbReference type="PANTHER" id="PTHR11070">
    <property type="entry name" value="UVRD / RECB / PCRA DNA HELICASE FAMILY MEMBER"/>
    <property type="match status" value="1"/>
</dbReference>
<protein>
    <recommendedName>
        <fullName evidence="12">DNA 3'-5' helicase</fullName>
        <ecNumber evidence="12">5.6.2.4</ecNumber>
    </recommendedName>
</protein>
<keyword evidence="4 14" id="KW-0378">Hydrolase</keyword>
<dbReference type="GO" id="GO:0000725">
    <property type="term" value="P:recombinational repair"/>
    <property type="evidence" value="ECO:0007669"/>
    <property type="project" value="TreeGrafter"/>
</dbReference>
<evidence type="ECO:0000256" key="10">
    <source>
        <dbReference type="ARBA" id="ARBA00023235"/>
    </source>
</evidence>
<dbReference type="Gene3D" id="3.90.320.10">
    <property type="match status" value="1"/>
</dbReference>
<dbReference type="GO" id="GO:0005524">
    <property type="term" value="F:ATP binding"/>
    <property type="evidence" value="ECO:0007669"/>
    <property type="project" value="UniProtKB-UniRule"/>
</dbReference>
<dbReference type="Gene3D" id="1.10.486.10">
    <property type="entry name" value="PCRA, domain 4"/>
    <property type="match status" value="1"/>
</dbReference>
<dbReference type="GO" id="GO:0003677">
    <property type="term" value="F:DNA binding"/>
    <property type="evidence" value="ECO:0007669"/>
    <property type="project" value="UniProtKB-KW"/>
</dbReference>
<dbReference type="SUPFAM" id="SSF52980">
    <property type="entry name" value="Restriction endonuclease-like"/>
    <property type="match status" value="1"/>
</dbReference>
<feature type="domain" description="UvrD-like helicase C-terminal" evidence="16">
    <location>
        <begin position="345"/>
        <end position="666"/>
    </location>
</feature>
<dbReference type="EMBL" id="CP046457">
    <property type="protein sequence ID" value="QGT99759.1"/>
    <property type="molecule type" value="Genomic_DNA"/>
</dbReference>
<evidence type="ECO:0000256" key="12">
    <source>
        <dbReference type="ARBA" id="ARBA00034808"/>
    </source>
</evidence>
<reference evidence="18" key="1">
    <citation type="journal article" date="2019" name="Microbiology">
        <title>Complete Genome Sequence of an Uncultured Bacterium of the Candidate Phylum Bipolaricaulota.</title>
        <authorList>
            <person name="Kadnikov V.V."/>
            <person name="Mardanov A.V."/>
            <person name="Beletsky A.V."/>
            <person name="Frank Y.A."/>
            <person name="Karnachuk O.V."/>
            <person name="Ravin N.V."/>
        </authorList>
    </citation>
    <scope>NUCLEOTIDE SEQUENCE [LARGE SCALE GENOMIC DNA]</scope>
</reference>
<dbReference type="Pfam" id="PF00580">
    <property type="entry name" value="UvrD-helicase"/>
    <property type="match status" value="1"/>
</dbReference>
<dbReference type="InterPro" id="IPR014017">
    <property type="entry name" value="DNA_helicase_UvrD-like_C"/>
</dbReference>
<keyword evidence="10" id="KW-0413">Isomerase</keyword>
<evidence type="ECO:0000313" key="17">
    <source>
        <dbReference type="EMBL" id="QGT99759.1"/>
    </source>
</evidence>
<proteinExistence type="predicted"/>
<evidence type="ECO:0000256" key="6">
    <source>
        <dbReference type="ARBA" id="ARBA00022839"/>
    </source>
</evidence>
<keyword evidence="6" id="KW-0269">Exonuclease</keyword>
<dbReference type="InterPro" id="IPR038726">
    <property type="entry name" value="PDDEXK_AddAB-type"/>
</dbReference>
<dbReference type="KEGG" id="salq:SYNTR_1166"/>
<accession>A0A6I6DBV7</accession>
<keyword evidence="1" id="KW-0540">Nuclease</keyword>
<dbReference type="InterPro" id="IPR011604">
    <property type="entry name" value="PDDEXK-like_dom_sf"/>
</dbReference>
<dbReference type="InterPro" id="IPR027417">
    <property type="entry name" value="P-loop_NTPase"/>
</dbReference>
<dbReference type="GO" id="GO:0043138">
    <property type="term" value="F:3'-5' DNA helicase activity"/>
    <property type="evidence" value="ECO:0007669"/>
    <property type="project" value="UniProtKB-EC"/>
</dbReference>
<evidence type="ECO:0000259" key="15">
    <source>
        <dbReference type="PROSITE" id="PS51198"/>
    </source>
</evidence>
<evidence type="ECO:0000256" key="7">
    <source>
        <dbReference type="ARBA" id="ARBA00022840"/>
    </source>
</evidence>
<dbReference type="Pfam" id="PF12705">
    <property type="entry name" value="PDDEXK_1"/>
    <property type="match status" value="1"/>
</dbReference>
<evidence type="ECO:0000256" key="3">
    <source>
        <dbReference type="ARBA" id="ARBA00022763"/>
    </source>
</evidence>
<keyword evidence="5 14" id="KW-0347">Helicase</keyword>
<dbReference type="AlphaFoldDB" id="A0A6I6DBV7"/>
<organism evidence="17 18">
    <name type="scientific">Candidatus Syntrophocurvum alkaliphilum</name>
    <dbReference type="NCBI Taxonomy" id="2293317"/>
    <lineage>
        <taxon>Bacteria</taxon>
        <taxon>Bacillati</taxon>
        <taxon>Bacillota</taxon>
        <taxon>Clostridia</taxon>
        <taxon>Eubacteriales</taxon>
        <taxon>Syntrophomonadaceae</taxon>
        <taxon>Candidatus Syntrophocurvum</taxon>
    </lineage>
</organism>
<comment type="catalytic activity">
    <reaction evidence="13">
        <text>ATP + H2O = ADP + phosphate + H(+)</text>
        <dbReference type="Rhea" id="RHEA:13065"/>
        <dbReference type="ChEBI" id="CHEBI:15377"/>
        <dbReference type="ChEBI" id="CHEBI:15378"/>
        <dbReference type="ChEBI" id="CHEBI:30616"/>
        <dbReference type="ChEBI" id="CHEBI:43474"/>
        <dbReference type="ChEBI" id="CHEBI:456216"/>
        <dbReference type="EC" id="5.6.2.4"/>
    </reaction>
</comment>
<evidence type="ECO:0000256" key="9">
    <source>
        <dbReference type="ARBA" id="ARBA00023204"/>
    </source>
</evidence>
<dbReference type="Gene3D" id="3.40.50.300">
    <property type="entry name" value="P-loop containing nucleotide triphosphate hydrolases"/>
    <property type="match status" value="4"/>
</dbReference>
<sequence length="1101" mass="126681">MVDICKKYDVNEEQANALDIFANTALRAGAGSGKTRVLTKRFIRLLLESPDIELSDIVAITFTRKAATEMKDRIREELTKYMESSSSEAERKRLAELRLLISTANIDTIHGFCGKLLRDNYYLLGLDPLFAVTEEVDAKMKLSELSEELINEYTANLENEEKLNVIIENYSTNIINELKGSVISAYKSLKELGIPIIRENILLDVNDLNNPTTVLEIVAAEIIVELDKIYSDYKRRENYLDFNDLEVLSLELLQNEDVCNSYFSKIKYLLVDEFQDVNPLQKKIIDKLTFREGIIPKGRLFLVGDYKQSIYGFRGADYKVFNDACSQILACGKVEHLSTCYRSTPNIINAVNKVFNHLLNPYESLNRPSDKVKPGAKVELITYEKETIKEKKAITRWERVKKLIADDKNLDEFEEALNAQYEKSNISSKKDYQGVIIAGRIKNLVDEGFDYKDIAILMRSRTNLKTIENALEKESIPFCVLGGLGFWNRQEIMDILTLYSLIFEPHDRLKLFSILRSPIFGFSDDMLLSMAGLMRSKEEGNIINLLSYFESEADDKWIVTRAKDIFAKLLPLGGIENAKNLFNQILLHTDYMEILASIPHGDKKLRNLEKLINIIDEYEQKGVYSASEFPDYIKMLQESSGMDSEAFIDNEDSNAVKILTIHASKGLQFPAVLIPDMDSNIDSISKRNKQILRVNNDGLVTAIGLNDKMETDRDVNEYYKEIYQTKLEQEIEESRRVFYVAATRSEKFLAFIGQNLELKDEELKDQNSFMKQLLWVLATKGEIPEILRVNGEELILADKKVVNYPEELIRQNQDLIKNQLHKNPKLLPPLIKPYSKEAEGILNASMWLNYRNCPRKYYYTYIAGISNNIIVSEQVEIYRGYDDVGISGADMGLLVHQLLEELDSKDFTVDTAINKVATKYKDEINIPEDKILFDKLIDGFIQIEKDKENNHRIETYQEFTFRVPIKKNLYLGGVIDRVDVYKKDDKLTATIIDYKTNKINDENELREKAKFYEQQLLAYAWSLSQIPFYKGNIIPIDEVSLYFLSLGKEITIKVDMENLEHIKNELITVSSWLLGNKVLEDYPCQTTNLCKFCEYSSFCAS</sequence>
<feature type="domain" description="UvrD-like helicase ATP-binding" evidence="15">
    <location>
        <begin position="7"/>
        <end position="344"/>
    </location>
</feature>
<comment type="catalytic activity">
    <reaction evidence="11">
        <text>Couples ATP hydrolysis with the unwinding of duplex DNA by translocating in the 3'-5' direction.</text>
        <dbReference type="EC" id="5.6.2.4"/>
    </reaction>
</comment>
<dbReference type="GO" id="GO:0005829">
    <property type="term" value="C:cytosol"/>
    <property type="evidence" value="ECO:0007669"/>
    <property type="project" value="TreeGrafter"/>
</dbReference>
<dbReference type="InterPro" id="IPR000212">
    <property type="entry name" value="DNA_helicase_UvrD/REP"/>
</dbReference>
<evidence type="ECO:0000256" key="14">
    <source>
        <dbReference type="PROSITE-ProRule" id="PRU00560"/>
    </source>
</evidence>
<dbReference type="InterPro" id="IPR014016">
    <property type="entry name" value="UvrD-like_ATP-bd"/>
</dbReference>
<dbReference type="PROSITE" id="PS51198">
    <property type="entry name" value="UVRD_HELICASE_ATP_BIND"/>
    <property type="match status" value="1"/>
</dbReference>
<keyword evidence="2 14" id="KW-0547">Nucleotide-binding</keyword>
<dbReference type="EC" id="5.6.2.4" evidence="12"/>